<accession>A0ABX3CKH0</accession>
<evidence type="ECO:0000313" key="2">
    <source>
        <dbReference type="Proteomes" id="UP000180194"/>
    </source>
</evidence>
<dbReference type="RefSeq" id="WP_071159794.1">
    <property type="nucleotide sequence ID" value="NZ_MBRJ01000059.1"/>
</dbReference>
<protein>
    <submittedName>
        <fullName evidence="1">Uncharacterized protein</fullName>
    </submittedName>
</protein>
<dbReference type="Proteomes" id="UP000180194">
    <property type="component" value="Unassembled WGS sequence"/>
</dbReference>
<proteinExistence type="predicted"/>
<gene>
    <name evidence="1" type="ORF">BBV17_28435</name>
</gene>
<organism evidence="1 2">
    <name type="scientific">Cytobacillus oceanisediminis</name>
    <dbReference type="NCBI Taxonomy" id="665099"/>
    <lineage>
        <taxon>Bacteria</taxon>
        <taxon>Bacillati</taxon>
        <taxon>Bacillota</taxon>
        <taxon>Bacilli</taxon>
        <taxon>Bacillales</taxon>
        <taxon>Bacillaceae</taxon>
        <taxon>Cytobacillus</taxon>
    </lineage>
</organism>
<keyword evidence="2" id="KW-1185">Reference proteome</keyword>
<evidence type="ECO:0000313" key="1">
    <source>
        <dbReference type="EMBL" id="OHX41329.1"/>
    </source>
</evidence>
<dbReference type="EMBL" id="MBRJ01000059">
    <property type="protein sequence ID" value="OHX41329.1"/>
    <property type="molecule type" value="Genomic_DNA"/>
</dbReference>
<sequence length="90" mass="10341">MEQLTIFECEEASPLAEEEMVFQIGDDVKIRNVLEDEPLDPEDFYYLKDFSNKKGIVLSAKANSQGKECYEVGFDRDVKGYFYSGDLILL</sequence>
<name>A0ABX3CKH0_9BACI</name>
<comment type="caution">
    <text evidence="1">The sequence shown here is derived from an EMBL/GenBank/DDBJ whole genome shotgun (WGS) entry which is preliminary data.</text>
</comment>
<reference evidence="1 2" key="1">
    <citation type="submission" date="2016-07" db="EMBL/GenBank/DDBJ databases">
        <title>Bacillus oceanisediminis whole genome.</title>
        <authorList>
            <person name="Pal Y."/>
            <person name="Verma A."/>
            <person name="Mual P."/>
            <person name="Srinivasan K."/>
        </authorList>
    </citation>
    <scope>NUCLEOTIDE SEQUENCE [LARGE SCALE GENOMIC DNA]</scope>
    <source>
        <strain evidence="1 2">Bhandara28</strain>
    </source>
</reference>